<keyword evidence="7" id="KW-1185">Reference proteome</keyword>
<evidence type="ECO:0008006" key="8">
    <source>
        <dbReference type="Google" id="ProtNLM"/>
    </source>
</evidence>
<dbReference type="EMBL" id="JAINUF010000008">
    <property type="protein sequence ID" value="KAJ8351310.1"/>
    <property type="molecule type" value="Genomic_DNA"/>
</dbReference>
<keyword evidence="2 5" id="KW-0812">Transmembrane</keyword>
<dbReference type="AlphaFoldDB" id="A0A9Q1IS25"/>
<evidence type="ECO:0000313" key="7">
    <source>
        <dbReference type="Proteomes" id="UP001152622"/>
    </source>
</evidence>
<keyword evidence="3 5" id="KW-1133">Transmembrane helix</keyword>
<evidence type="ECO:0000256" key="4">
    <source>
        <dbReference type="ARBA" id="ARBA00023136"/>
    </source>
</evidence>
<evidence type="ECO:0000256" key="5">
    <source>
        <dbReference type="SAM" id="Phobius"/>
    </source>
</evidence>
<evidence type="ECO:0000313" key="6">
    <source>
        <dbReference type="EMBL" id="KAJ8351310.1"/>
    </source>
</evidence>
<sequence>MSFCVVYMYTAEVYPTVVRNIGAGICSSASRIGSITAPYVLYLGKYNPFLPYIILGSLTLGCCSVNLFLPETFNKTLPETVEQMQTLSGFNKCTKAEGRDEQEKSTKLPEEVILAEDKF</sequence>
<evidence type="ECO:0000256" key="2">
    <source>
        <dbReference type="ARBA" id="ARBA00022692"/>
    </source>
</evidence>
<dbReference type="SUPFAM" id="SSF103473">
    <property type="entry name" value="MFS general substrate transporter"/>
    <property type="match status" value="1"/>
</dbReference>
<evidence type="ECO:0000256" key="3">
    <source>
        <dbReference type="ARBA" id="ARBA00022989"/>
    </source>
</evidence>
<protein>
    <recommendedName>
        <fullName evidence="8">Solute carrier family 22 member 5</fullName>
    </recommendedName>
</protein>
<comment type="subcellular location">
    <subcellularLocation>
        <location evidence="1">Membrane</location>
        <topology evidence="1">Multi-pass membrane protein</topology>
    </subcellularLocation>
</comment>
<dbReference type="OrthoDB" id="3936150at2759"/>
<name>A0A9Q1IS25_SYNKA</name>
<dbReference type="Gene3D" id="1.20.1250.20">
    <property type="entry name" value="MFS general substrate transporter like domains"/>
    <property type="match status" value="1"/>
</dbReference>
<feature type="transmembrane region" description="Helical" evidence="5">
    <location>
        <begin position="49"/>
        <end position="69"/>
    </location>
</feature>
<evidence type="ECO:0000256" key="1">
    <source>
        <dbReference type="ARBA" id="ARBA00004141"/>
    </source>
</evidence>
<proteinExistence type="predicted"/>
<gene>
    <name evidence="6" type="ORF">SKAU_G00227860</name>
</gene>
<dbReference type="PANTHER" id="PTHR24064">
    <property type="entry name" value="SOLUTE CARRIER FAMILY 22 MEMBER"/>
    <property type="match status" value="1"/>
</dbReference>
<comment type="caution">
    <text evidence="6">The sequence shown here is derived from an EMBL/GenBank/DDBJ whole genome shotgun (WGS) entry which is preliminary data.</text>
</comment>
<accession>A0A9Q1IS25</accession>
<dbReference type="Proteomes" id="UP001152622">
    <property type="component" value="Chromosome 8"/>
</dbReference>
<reference evidence="6" key="1">
    <citation type="journal article" date="2023" name="Science">
        <title>Genome structures resolve the early diversification of teleost fishes.</title>
        <authorList>
            <person name="Parey E."/>
            <person name="Louis A."/>
            <person name="Montfort J."/>
            <person name="Bouchez O."/>
            <person name="Roques C."/>
            <person name="Iampietro C."/>
            <person name="Lluch J."/>
            <person name="Castinel A."/>
            <person name="Donnadieu C."/>
            <person name="Desvignes T."/>
            <person name="Floi Bucao C."/>
            <person name="Jouanno E."/>
            <person name="Wen M."/>
            <person name="Mejri S."/>
            <person name="Dirks R."/>
            <person name="Jansen H."/>
            <person name="Henkel C."/>
            <person name="Chen W.J."/>
            <person name="Zahm M."/>
            <person name="Cabau C."/>
            <person name="Klopp C."/>
            <person name="Thompson A.W."/>
            <person name="Robinson-Rechavi M."/>
            <person name="Braasch I."/>
            <person name="Lecointre G."/>
            <person name="Bobe J."/>
            <person name="Postlethwait J.H."/>
            <person name="Berthelot C."/>
            <person name="Roest Crollius H."/>
            <person name="Guiguen Y."/>
        </authorList>
    </citation>
    <scope>NUCLEOTIDE SEQUENCE</scope>
    <source>
        <strain evidence="6">WJC10195</strain>
    </source>
</reference>
<organism evidence="6 7">
    <name type="scientific">Synaphobranchus kaupii</name>
    <name type="common">Kaup's arrowtooth eel</name>
    <dbReference type="NCBI Taxonomy" id="118154"/>
    <lineage>
        <taxon>Eukaryota</taxon>
        <taxon>Metazoa</taxon>
        <taxon>Chordata</taxon>
        <taxon>Craniata</taxon>
        <taxon>Vertebrata</taxon>
        <taxon>Euteleostomi</taxon>
        <taxon>Actinopterygii</taxon>
        <taxon>Neopterygii</taxon>
        <taxon>Teleostei</taxon>
        <taxon>Anguilliformes</taxon>
        <taxon>Synaphobranchidae</taxon>
        <taxon>Synaphobranchus</taxon>
    </lineage>
</organism>
<dbReference type="GO" id="GO:0016020">
    <property type="term" value="C:membrane"/>
    <property type="evidence" value="ECO:0007669"/>
    <property type="project" value="UniProtKB-SubCell"/>
</dbReference>
<keyword evidence="4 5" id="KW-0472">Membrane</keyword>
<dbReference type="InterPro" id="IPR036259">
    <property type="entry name" value="MFS_trans_sf"/>
</dbReference>